<proteinExistence type="inferred from homology"/>
<dbReference type="Pfam" id="PF00135">
    <property type="entry name" value="COesterase"/>
    <property type="match status" value="1"/>
</dbReference>
<name>A0A6A6HYP3_9PLEO</name>
<keyword evidence="3" id="KW-0732">Signal</keyword>
<dbReference type="GeneID" id="54587825"/>
<accession>A0A6A6HYP3</accession>
<sequence>MKGLFGAVALFAAQAGILASPLAPRATSIVAVDLGYAVYQGTRDANNSINIFKGIRYAAPPLGNLRFAAPQAPAKNRTSTIPATSDPPQCPQTGASAETPAKYAFTSGYGNEDCLFLNVYAPSSAKNLPVFFWIHGGGYGLFSATGLDPTEFMVTNNNKFISVIIQYRLGAFGFLPGDDVKEDGALNAGLLDMNFALQWVQKHIKKFGGDPNRVTLAGESAGAAAVMYQAMAYGGKQNKTLFQNLIAASPWVPYQHDYDDEVSTKNYNDFAEAAGCSSAADTLQCLRDADSLVLQNASFKVSEAGPFGTFAFLPVTDGAFIQELPTEALVSKSVQGKRLLSSNLANEGVPLSPPTTRTLQDFRDYIDTTFPGFSPADKAALEDEYSYDGDDEPVDPSAPLYDTSGTSYPTAVNQSAFGTGQQQRVFNVFAEYAFDCPSYWLASAFPTAWKYQFSAPPSYHGFDLQALWSGTAYPGASFKHAFRKIWGNFIVANSPVISVADAQAGASNATVPVGRNGMIQWPVWSESKPVLLSLNATGGVRIPVNVTDDLKYAIYLDPGVTNVLKVADAEKWEGGRGERCEWWLGRAAKVPY</sequence>
<feature type="signal peptide" evidence="3">
    <location>
        <begin position="1"/>
        <end position="19"/>
    </location>
</feature>
<dbReference type="Gene3D" id="3.40.50.1820">
    <property type="entry name" value="alpha/beta hydrolase"/>
    <property type="match status" value="1"/>
</dbReference>
<dbReference type="InterPro" id="IPR029058">
    <property type="entry name" value="AB_hydrolase_fold"/>
</dbReference>
<reference evidence="6" key="1">
    <citation type="journal article" date="2020" name="Stud. Mycol.">
        <title>101 Dothideomycetes genomes: a test case for predicting lifestyles and emergence of pathogens.</title>
        <authorList>
            <person name="Haridas S."/>
            <person name="Albert R."/>
            <person name="Binder M."/>
            <person name="Bloem J."/>
            <person name="Labutti K."/>
            <person name="Salamov A."/>
            <person name="Andreopoulos B."/>
            <person name="Baker S."/>
            <person name="Barry K."/>
            <person name="Bills G."/>
            <person name="Bluhm B."/>
            <person name="Cannon C."/>
            <person name="Castanera R."/>
            <person name="Culley D."/>
            <person name="Daum C."/>
            <person name="Ezra D."/>
            <person name="Gonzalez J."/>
            <person name="Henrissat B."/>
            <person name="Kuo A."/>
            <person name="Liang C."/>
            <person name="Lipzen A."/>
            <person name="Lutzoni F."/>
            <person name="Magnuson J."/>
            <person name="Mondo S."/>
            <person name="Nolan M."/>
            <person name="Ohm R."/>
            <person name="Pangilinan J."/>
            <person name="Park H.-J."/>
            <person name="Ramirez L."/>
            <person name="Alfaro M."/>
            <person name="Sun H."/>
            <person name="Tritt A."/>
            <person name="Yoshinaga Y."/>
            <person name="Zwiers L.-H."/>
            <person name="Turgeon B."/>
            <person name="Goodwin S."/>
            <person name="Spatafora J."/>
            <person name="Crous P."/>
            <person name="Grigoriev I."/>
        </authorList>
    </citation>
    <scope>NUCLEOTIDE SEQUENCE</scope>
    <source>
        <strain evidence="6">CBS 122368</strain>
    </source>
</reference>
<evidence type="ECO:0000256" key="1">
    <source>
        <dbReference type="ARBA" id="ARBA00005964"/>
    </source>
</evidence>
<evidence type="ECO:0000313" key="7">
    <source>
        <dbReference type="Proteomes" id="UP000800094"/>
    </source>
</evidence>
<comment type="similarity">
    <text evidence="1 3">Belongs to the type-B carboxylesterase/lipase family.</text>
</comment>
<gene>
    <name evidence="6" type="ORF">BU26DRAFT_581494</name>
</gene>
<evidence type="ECO:0000256" key="3">
    <source>
        <dbReference type="RuleBase" id="RU361235"/>
    </source>
</evidence>
<dbReference type="SUPFAM" id="SSF53474">
    <property type="entry name" value="alpha/beta-Hydrolases"/>
    <property type="match status" value="1"/>
</dbReference>
<dbReference type="AlphaFoldDB" id="A0A6A6HYP3"/>
<evidence type="ECO:0000313" key="6">
    <source>
        <dbReference type="EMBL" id="KAF2243354.1"/>
    </source>
</evidence>
<feature type="domain" description="Carboxylesterase type B" evidence="5">
    <location>
        <begin position="42"/>
        <end position="473"/>
    </location>
</feature>
<protein>
    <recommendedName>
        <fullName evidence="3">Carboxylic ester hydrolase</fullName>
        <ecNumber evidence="3">3.1.1.-</ecNumber>
    </recommendedName>
</protein>
<dbReference type="EC" id="3.1.1.-" evidence="3"/>
<dbReference type="Proteomes" id="UP000800094">
    <property type="component" value="Unassembled WGS sequence"/>
</dbReference>
<keyword evidence="2 3" id="KW-0378">Hydrolase</keyword>
<dbReference type="EMBL" id="ML987205">
    <property type="protein sequence ID" value="KAF2243354.1"/>
    <property type="molecule type" value="Genomic_DNA"/>
</dbReference>
<dbReference type="PROSITE" id="PS00122">
    <property type="entry name" value="CARBOXYLESTERASE_B_1"/>
    <property type="match status" value="1"/>
</dbReference>
<dbReference type="RefSeq" id="XP_033678358.1">
    <property type="nucleotide sequence ID" value="XM_033834495.1"/>
</dbReference>
<dbReference type="InterPro" id="IPR019819">
    <property type="entry name" value="Carboxylesterase_B_CS"/>
</dbReference>
<feature type="chain" id="PRO_5025705483" description="Carboxylic ester hydrolase" evidence="3">
    <location>
        <begin position="20"/>
        <end position="592"/>
    </location>
</feature>
<dbReference type="FunFam" id="3.40.50.1820:FF:000266">
    <property type="entry name" value="Carboxylic ester hydrolase"/>
    <property type="match status" value="1"/>
</dbReference>
<evidence type="ECO:0000256" key="2">
    <source>
        <dbReference type="ARBA" id="ARBA00022801"/>
    </source>
</evidence>
<evidence type="ECO:0000259" key="5">
    <source>
        <dbReference type="Pfam" id="PF00135"/>
    </source>
</evidence>
<dbReference type="PANTHER" id="PTHR11559">
    <property type="entry name" value="CARBOXYLESTERASE"/>
    <property type="match status" value="1"/>
</dbReference>
<keyword evidence="7" id="KW-1185">Reference proteome</keyword>
<dbReference type="GO" id="GO:0016787">
    <property type="term" value="F:hydrolase activity"/>
    <property type="evidence" value="ECO:0007669"/>
    <property type="project" value="UniProtKB-KW"/>
</dbReference>
<organism evidence="6 7">
    <name type="scientific">Trematosphaeria pertusa</name>
    <dbReference type="NCBI Taxonomy" id="390896"/>
    <lineage>
        <taxon>Eukaryota</taxon>
        <taxon>Fungi</taxon>
        <taxon>Dikarya</taxon>
        <taxon>Ascomycota</taxon>
        <taxon>Pezizomycotina</taxon>
        <taxon>Dothideomycetes</taxon>
        <taxon>Pleosporomycetidae</taxon>
        <taxon>Pleosporales</taxon>
        <taxon>Massarineae</taxon>
        <taxon>Trematosphaeriaceae</taxon>
        <taxon>Trematosphaeria</taxon>
    </lineage>
</organism>
<evidence type="ECO:0000256" key="4">
    <source>
        <dbReference type="SAM" id="MobiDB-lite"/>
    </source>
</evidence>
<dbReference type="InterPro" id="IPR002018">
    <property type="entry name" value="CarbesteraseB"/>
</dbReference>
<dbReference type="PROSITE" id="PS00941">
    <property type="entry name" value="CARBOXYLESTERASE_B_2"/>
    <property type="match status" value="1"/>
</dbReference>
<dbReference type="InterPro" id="IPR050309">
    <property type="entry name" value="Type-B_Carboxylest/Lipase"/>
</dbReference>
<dbReference type="OrthoDB" id="408631at2759"/>
<feature type="region of interest" description="Disordered" evidence="4">
    <location>
        <begin position="76"/>
        <end position="96"/>
    </location>
</feature>
<dbReference type="InterPro" id="IPR019826">
    <property type="entry name" value="Carboxylesterase_B_AS"/>
</dbReference>